<evidence type="ECO:0000256" key="1">
    <source>
        <dbReference type="ARBA" id="ARBA00009243"/>
    </source>
</evidence>
<dbReference type="PANTHER" id="PTHR14241">
    <property type="entry name" value="INTERFERON-INDUCED PROTEIN 44"/>
    <property type="match status" value="1"/>
</dbReference>
<evidence type="ECO:0000313" key="4">
    <source>
        <dbReference type="Proteomes" id="UP001314169"/>
    </source>
</evidence>
<accession>A0ABN9ZWE5</accession>
<name>A0ABN9ZWE5_PIPNA</name>
<sequence>MDSTNRLGNMKTRLTWLQEKKLQNHLGGKQFSLLFKASVHGFHNSVLCSRCFCQGPTLMVIYSSDHVFGLYMPQNDKNKATDSCLLLAFEETEILGCEIGPCDLTDITSFSNKGKFQINLFSKEVTMSSDTLKKLKLFQHQVISLEECEAFRCEDLLDTRKMNGVAELRENLLSAIRTYKPSRDLVQQIRILLLGPIGAGKSSFFNSVKSVFRGYVTHQALVGSDRTGISKQYRIYSINDGKTVKPLPFILCDSVGLSEEEGLCLDDIPYILKGHIPDRYQFNFMKPITPDHESYIKFLSLENRIHCVAFVFDANSIEQLSDEMVAKVKKARRKVIKCGVAPVVLLTCVDTMDLITRGDLIDIYKCMPVKLKREEVHKKLGFALSDILVVSNYTSEWTLDPIKDVLNLSALRQMLWAADDFLEDLPLEKKQQSEKSISQENWKKTNRWR</sequence>
<evidence type="ECO:0000259" key="2">
    <source>
        <dbReference type="PROSITE" id="PS51886"/>
    </source>
</evidence>
<dbReference type="Pfam" id="PF07534">
    <property type="entry name" value="TLD"/>
    <property type="match status" value="1"/>
</dbReference>
<protein>
    <recommendedName>
        <fullName evidence="2">TLDc domain-containing protein</fullName>
    </recommendedName>
</protein>
<dbReference type="InterPro" id="IPR027417">
    <property type="entry name" value="P-loop_NTPase"/>
</dbReference>
<dbReference type="InterPro" id="IPR006571">
    <property type="entry name" value="TLDc_dom"/>
</dbReference>
<dbReference type="SUPFAM" id="SSF52540">
    <property type="entry name" value="P-loop containing nucleoside triphosphate hydrolases"/>
    <property type="match status" value="1"/>
</dbReference>
<dbReference type="EMBL" id="OY882859">
    <property type="protein sequence ID" value="CAK6441279.1"/>
    <property type="molecule type" value="Genomic_DNA"/>
</dbReference>
<gene>
    <name evidence="3" type="ORF">MPIPNATIZW_LOCUS9585</name>
</gene>
<dbReference type="PANTHER" id="PTHR14241:SF3">
    <property type="entry name" value="INTERFERON-INDUCED PROTEIN 44"/>
    <property type="match status" value="1"/>
</dbReference>
<proteinExistence type="inferred from homology"/>
<dbReference type="Proteomes" id="UP001314169">
    <property type="component" value="Chromosome 2"/>
</dbReference>
<dbReference type="Gene3D" id="3.40.50.300">
    <property type="entry name" value="P-loop containing nucleotide triphosphate hydrolases"/>
    <property type="match status" value="1"/>
</dbReference>
<keyword evidence="4" id="KW-1185">Reference proteome</keyword>
<feature type="domain" description="TLDc" evidence="2">
    <location>
        <begin position="8"/>
        <end position="154"/>
    </location>
</feature>
<comment type="similarity">
    <text evidence="1">Belongs to the IFI44 family.</text>
</comment>
<organism evidence="3 4">
    <name type="scientific">Pipistrellus nathusii</name>
    <name type="common">Nathusius' pipistrelle</name>
    <dbReference type="NCBI Taxonomy" id="59473"/>
    <lineage>
        <taxon>Eukaryota</taxon>
        <taxon>Metazoa</taxon>
        <taxon>Chordata</taxon>
        <taxon>Craniata</taxon>
        <taxon>Vertebrata</taxon>
        <taxon>Euteleostomi</taxon>
        <taxon>Mammalia</taxon>
        <taxon>Eutheria</taxon>
        <taxon>Laurasiatheria</taxon>
        <taxon>Chiroptera</taxon>
        <taxon>Yangochiroptera</taxon>
        <taxon>Vespertilionidae</taxon>
        <taxon>Pipistrellus</taxon>
    </lineage>
</organism>
<dbReference type="PROSITE" id="PS51886">
    <property type="entry name" value="TLDC"/>
    <property type="match status" value="1"/>
</dbReference>
<evidence type="ECO:0000313" key="3">
    <source>
        <dbReference type="EMBL" id="CAK6441279.1"/>
    </source>
</evidence>
<reference evidence="3" key="1">
    <citation type="submission" date="2023-12" db="EMBL/GenBank/DDBJ databases">
        <authorList>
            <person name="Brown T."/>
        </authorList>
    </citation>
    <scope>NUCLEOTIDE SEQUENCE</scope>
</reference>